<keyword evidence="2" id="KW-1185">Reference proteome</keyword>
<dbReference type="Proteomes" id="UP000249890">
    <property type="component" value="Chromosome"/>
</dbReference>
<gene>
    <name evidence="1" type="ORF">B9T62_15710</name>
</gene>
<reference evidence="1 2" key="1">
    <citation type="submission" date="2017-06" db="EMBL/GenBank/DDBJ databases">
        <title>Complete genome sequence of Paenibacillus donghaensis KCTC 13049T isolated from East Sea sediment, South Korea.</title>
        <authorList>
            <person name="Jung B.K."/>
            <person name="Hong S.-J."/>
            <person name="Shin J.-H."/>
        </authorList>
    </citation>
    <scope>NUCLEOTIDE SEQUENCE [LARGE SCALE GENOMIC DNA]</scope>
    <source>
        <strain evidence="1 2">KCTC 13049</strain>
    </source>
</reference>
<dbReference type="EMBL" id="CP021780">
    <property type="protein sequence ID" value="ASA22096.1"/>
    <property type="molecule type" value="Genomic_DNA"/>
</dbReference>
<evidence type="ECO:0000313" key="2">
    <source>
        <dbReference type="Proteomes" id="UP000249890"/>
    </source>
</evidence>
<dbReference type="KEGG" id="pdh:B9T62_15710"/>
<protein>
    <submittedName>
        <fullName evidence="1">Uncharacterized protein</fullName>
    </submittedName>
</protein>
<name>A0A2Z2K700_9BACL</name>
<evidence type="ECO:0000313" key="1">
    <source>
        <dbReference type="EMBL" id="ASA22096.1"/>
    </source>
</evidence>
<organism evidence="1 2">
    <name type="scientific">Paenibacillus donghaensis</name>
    <dbReference type="NCBI Taxonomy" id="414771"/>
    <lineage>
        <taxon>Bacteria</taxon>
        <taxon>Bacillati</taxon>
        <taxon>Bacillota</taxon>
        <taxon>Bacilli</taxon>
        <taxon>Bacillales</taxon>
        <taxon>Paenibacillaceae</taxon>
        <taxon>Paenibacillus</taxon>
    </lineage>
</organism>
<dbReference type="AlphaFoldDB" id="A0A2Z2K700"/>
<dbReference type="RefSeq" id="WP_087916100.1">
    <property type="nucleotide sequence ID" value="NZ_CP021780.1"/>
</dbReference>
<sequence>MYKKTVHSKEELLRVTDALDMLRKDYTVVKETGSDKAIKRDECGILFEPKHDVWHVTEVAPQNVGQ</sequence>
<proteinExistence type="predicted"/>
<accession>A0A2Z2K700</accession>